<dbReference type="PIRSF" id="PIRSF036893">
    <property type="entry name" value="Lipocalin_ApoD"/>
    <property type="match status" value="1"/>
</dbReference>
<dbReference type="PRINTS" id="PR01171">
    <property type="entry name" value="BCTLIPOCALIN"/>
</dbReference>
<dbReference type="InterPro" id="IPR002446">
    <property type="entry name" value="Lipocalin_bac"/>
</dbReference>
<dbReference type="Pfam" id="PF08212">
    <property type="entry name" value="Lipocalin_2"/>
    <property type="match status" value="1"/>
</dbReference>
<dbReference type="RefSeq" id="WP_084446899.1">
    <property type="nucleotide sequence ID" value="NZ_FWWW01000083.1"/>
</dbReference>
<dbReference type="STRING" id="645990.SAMN00120144_3442"/>
<evidence type="ECO:0000259" key="3">
    <source>
        <dbReference type="Pfam" id="PF08212"/>
    </source>
</evidence>
<dbReference type="PROSITE" id="PS51318">
    <property type="entry name" value="TAT"/>
    <property type="match status" value="1"/>
</dbReference>
<organism evidence="4 5">
    <name type="scientific">Hymenobacter roseosalivarius DSM 11622</name>
    <dbReference type="NCBI Taxonomy" id="645990"/>
    <lineage>
        <taxon>Bacteria</taxon>
        <taxon>Pseudomonadati</taxon>
        <taxon>Bacteroidota</taxon>
        <taxon>Cytophagia</taxon>
        <taxon>Cytophagales</taxon>
        <taxon>Hymenobacteraceae</taxon>
        <taxon>Hymenobacter</taxon>
    </lineage>
</organism>
<dbReference type="InterPro" id="IPR012674">
    <property type="entry name" value="Calycin"/>
</dbReference>
<dbReference type="OrthoDB" id="594739at2"/>
<evidence type="ECO:0000313" key="5">
    <source>
        <dbReference type="Proteomes" id="UP000192266"/>
    </source>
</evidence>
<reference evidence="4 5" key="1">
    <citation type="submission" date="2017-04" db="EMBL/GenBank/DDBJ databases">
        <authorList>
            <person name="Afonso C.L."/>
            <person name="Miller P.J."/>
            <person name="Scott M.A."/>
            <person name="Spackman E."/>
            <person name="Goraichik I."/>
            <person name="Dimitrov K.M."/>
            <person name="Suarez D.L."/>
            <person name="Swayne D.E."/>
        </authorList>
    </citation>
    <scope>NUCLEOTIDE SEQUENCE [LARGE SCALE GENOMIC DNA]</scope>
    <source>
        <strain evidence="4 5">DSM 11622</strain>
    </source>
</reference>
<dbReference type="InterPro" id="IPR006311">
    <property type="entry name" value="TAT_signal"/>
</dbReference>
<feature type="domain" description="Lipocalin/cytosolic fatty-acid binding" evidence="3">
    <location>
        <begin position="39"/>
        <end position="180"/>
    </location>
</feature>
<evidence type="ECO:0000256" key="2">
    <source>
        <dbReference type="PIRNR" id="PIRNR036893"/>
    </source>
</evidence>
<sequence length="186" mass="20813">MKTRRPILFAAAATVTVAAAGLVYSRNRRHAPLAVAEHVDLVRYMGVWYEIARLPTRFERGCQHVTAEYTLRPDRKVAVVNSCRKDSPTGPLEIARGVARVVDSATNAKLKVSFFWPFEGDYWILDLDPEYQYALVGEPGRENLWLLSRTPQLAQPVREQLIAVAQAAGFPVEKLIFTPQPAANLP</sequence>
<gene>
    <name evidence="4" type="ORF">SAMN00120144_3442</name>
</gene>
<dbReference type="InterPro" id="IPR000566">
    <property type="entry name" value="Lipocln_cytosolic_FA-bd_dom"/>
</dbReference>
<dbReference type="PANTHER" id="PTHR10612:SF34">
    <property type="entry name" value="APOLIPOPROTEIN D"/>
    <property type="match status" value="1"/>
</dbReference>
<dbReference type="InterPro" id="IPR022271">
    <property type="entry name" value="Lipocalin_ApoD"/>
</dbReference>
<dbReference type="SUPFAM" id="SSF50814">
    <property type="entry name" value="Lipocalins"/>
    <property type="match status" value="1"/>
</dbReference>
<evidence type="ECO:0000313" key="4">
    <source>
        <dbReference type="EMBL" id="SMB98506.1"/>
    </source>
</evidence>
<dbReference type="EMBL" id="FWWW01000083">
    <property type="protein sequence ID" value="SMB98506.1"/>
    <property type="molecule type" value="Genomic_DNA"/>
</dbReference>
<protein>
    <submittedName>
        <fullName evidence="4">Lipocalin family protein</fullName>
    </submittedName>
</protein>
<evidence type="ECO:0000256" key="1">
    <source>
        <dbReference type="ARBA" id="ARBA00006889"/>
    </source>
</evidence>
<dbReference type="GO" id="GO:0006950">
    <property type="term" value="P:response to stress"/>
    <property type="evidence" value="ECO:0007669"/>
    <property type="project" value="UniProtKB-ARBA"/>
</dbReference>
<dbReference type="AlphaFoldDB" id="A0A1W1VYU3"/>
<dbReference type="Gene3D" id="2.40.128.20">
    <property type="match status" value="1"/>
</dbReference>
<comment type="similarity">
    <text evidence="1 2">Belongs to the calycin superfamily. Lipocalin family.</text>
</comment>
<dbReference type="InterPro" id="IPR047202">
    <property type="entry name" value="Lipocalin_Blc-like_dom"/>
</dbReference>
<keyword evidence="5" id="KW-1185">Reference proteome</keyword>
<proteinExistence type="inferred from homology"/>
<dbReference type="PANTHER" id="PTHR10612">
    <property type="entry name" value="APOLIPOPROTEIN D"/>
    <property type="match status" value="1"/>
</dbReference>
<accession>A0A1W1VYU3</accession>
<dbReference type="CDD" id="cd19438">
    <property type="entry name" value="lipocalin_Blc-like"/>
    <property type="match status" value="1"/>
</dbReference>
<dbReference type="Proteomes" id="UP000192266">
    <property type="component" value="Unassembled WGS sequence"/>
</dbReference>
<name>A0A1W1VYU3_9BACT</name>